<dbReference type="CDD" id="cd05930">
    <property type="entry name" value="A_NRPS"/>
    <property type="match status" value="1"/>
</dbReference>
<comment type="caution">
    <text evidence="6">The sequence shown here is derived from an EMBL/GenBank/DDBJ whole genome shotgun (WGS) entry which is preliminary data.</text>
</comment>
<evidence type="ECO:0000313" key="6">
    <source>
        <dbReference type="EMBL" id="GAA5041078.1"/>
    </source>
</evidence>
<feature type="domain" description="Carrier" evidence="5">
    <location>
        <begin position="2282"/>
        <end position="2357"/>
    </location>
</feature>
<feature type="region of interest" description="Disordered" evidence="4">
    <location>
        <begin position="2355"/>
        <end position="2376"/>
    </location>
</feature>
<dbReference type="InterPro" id="IPR020806">
    <property type="entry name" value="PKS_PP-bd"/>
</dbReference>
<keyword evidence="3" id="KW-0597">Phosphoprotein</keyword>
<dbReference type="PROSITE" id="PS00455">
    <property type="entry name" value="AMP_BINDING"/>
    <property type="match status" value="2"/>
</dbReference>
<dbReference type="CDD" id="cd17652">
    <property type="entry name" value="A_NRPS_CmdD_like"/>
    <property type="match status" value="1"/>
</dbReference>
<dbReference type="InterPro" id="IPR020845">
    <property type="entry name" value="AMP-binding_CS"/>
</dbReference>
<dbReference type="Gene3D" id="1.10.1200.10">
    <property type="entry name" value="ACP-like"/>
    <property type="match status" value="1"/>
</dbReference>
<dbReference type="PANTHER" id="PTHR45527:SF1">
    <property type="entry name" value="FATTY ACID SYNTHASE"/>
    <property type="match status" value="1"/>
</dbReference>
<dbReference type="InterPro" id="IPR001242">
    <property type="entry name" value="Condensation_dom"/>
</dbReference>
<sequence length="2376" mass="252030">MYRTGDRARWSGEGNLVFAGRADEQVKIRGFRVEPGEVQAVVAAHPLAEGAAVVAREDVPGDVRLVAYVVTDEVDETDAAELSASVREFVAGRLPEYMVPSAVVVLPELPLTSNGKLDRKALPSPEYAAAASDSSRAPVSLEEELLCQAFAQVLGLPAVGVEDDFFSLGGHSLLATRLVSRIRTLLGVEVGIRELFEAPTVAGLAAQLAEAGEARAALVPLGRPERVPLSYGQRRLWFIGQLEGPSQTYNSPVALKLTGRLNRQALADALRDLIVRHESLRTVFRVVDGEPYQHVLDEDEIAWELPAAPITSAELPDALARISSHAFDLATEAPLKAWLFEVAPEEHVLALVVHHIAGDGWSTRPLARDVSMAYAARCEDREPGWDTLPVQYADYALWQRELLGSDDDADSLMSRQVAYWRAALAGAPEELGLPFDRPRPVAASHQGHTAVFEMPSELHARMVEVARAEGVTVFMVLQAALAVTLSRLGAGTDIPIGSAIAGRTDEALDELVGCFVNTLVLRTDLSGDPTFGQVLERVRETSLAAFGHQDVPFERLVEELAPARSLARHPLFQVVLTMHNTAEATVSLPGLDVEVLPTARPAAKFDLDVMVGESYDADGAPMGVHGAVTVATDLFDPETARTLADRWVGVLDRLLAEPESRLSTVDVVDEAERDRVVVEWNDTAVELPQVSVLGLFEERVVRSPGAVAVVDGDGRVSFGELDTRANRLAHYLRAQGVGGESVVGLCLPRGVEMVVGMLAVWKAGAGYVPVDAGLPAERVALVLRDSGAVLTLTTEEILDDLPAGRHRLVAVDSPLTAMQLAAAAETAPGVEIRPGQVAYVVFTSGSTGRPKGVAVTHGGLANYVASVPERVGFGGGGRFAVLQGQATDLANTTVFASLTGGGELHFLDEELVTDPAAVAQYLTEHRIDCLKAVPSHVAALGAESVGSVRSLVLGGEAASPELVNGLLDAVGEGSAVFNHYGPTETTVGVATVRLSRELVAGGVVPVGAPVANTRVYVLDEWLRPVPVGVVGELYVAGAQVARGYVGRPGLTSERFVACPFGGAGERMYRTGDRARWSGEGNLVFAGRADEQVKIRGFRVEPGEVQAVVAAHPLAEGAAVVAREDVPGDVRLVAYVVTDEVDETDGAELSASVREFVAARLPEYMVPSAVVVLPELPLTSNGKLDRRGLPAPDYGAAATADSGRGPATVQEEILCQAFATVLGLSAVGVDDDFFTLGGHSLLAVALVEQLRGQGVSVSVRALFQTPTPAGLAAVAAPDAVEVPENRIPEGAEHLTPQMLPLVDLDEAEVAHIVGRIPGGAANIADVYPLAPLQEGILFHHLVADQENRDVYVLPIVLELDSRERLDTFLGALQRVVDRHDIYRTAILWEDLREPVQVVLREVELPVEEFVPDPESGDSVRQLLAHAGGWMDLRSAPLIRAHIAAEPGSGRWVCLVRIHQTVRDHTSQEALLRELGAFLSGRGDALPAALPFRDFVAQARLGVPREEHERYFAELLGDVHETTAPYGLLDVHGDGADADRARWSVEEELAGRVRRTARSLGVSPATLFHLAWARVLATVSGRDDVVFGTVLFGRMNAGAGADRVQGPFINTLPVRVRVGSAEVRDVLLGLRDQLAELLAHEHAPLALAQRASGVPGGSPLFTSIFNYRHHQTADQAPKPGGGALLEGVNPLLTRERTNYPVAVAVDDLGSGFALTVDAVAPVDAESVCAMLHTVVDNLVAALEDAPETRLAAIESMPAHELRRVLREWTGGQAPVAAETASELFEAQAARTPDAVAVASGTTEVSYAELDARANRLAHRLRAHGVGAESVVGLCLPRGVEAIAAILAVWKAGAAYLPLDPEYPAERLAFMLSDSGAEVVVGRSGLTRRFSAPGPRALNLDDPEVAAALETAPVTPPRVSTVPDQMAYVIYTSGSTGRPKGVAVSHAGLANLAAAQTDRFAVHGSSRLLQFASMSFDAAVSDVVVALSSGACLVVADAEELLPGPGLAGVLSRHAVTHVTLPPAVLAEMSPEDLAPVSTLVSAGEALDRELVARWAPGRRLVNAYGPTETTVCATMSQVLAQGDVPDIGGPIRGVRAFVLDERLAPVPVGVAGDLYVAGSSLARGYVGRPELTAERFVACPYTPAGERMYRTGDRVRWTADGRLVFAGRADTQVKVRGFRVEPEEIAAVLTGHPALARAAVTVRADAAGDGRLVAYVVPAGDRADVDDRALGRTVRDHVAGKLPQYMVPSAVVVLDALPLTVNGKLDRAALPEPEVSSSAGTGREPATDEERILCETFARVLNVPVVGVDDDFFALGGHSLLATRLVSRVRTVLGEELPIRTVFTSPTPAGLAGWLAGRGSHRPKARPALRRMRGRENE</sequence>
<dbReference type="Gene3D" id="2.30.38.10">
    <property type="entry name" value="Luciferase, Domain 3"/>
    <property type="match status" value="2"/>
</dbReference>
<dbReference type="CDD" id="cd19544">
    <property type="entry name" value="E-C_NRPS"/>
    <property type="match status" value="1"/>
</dbReference>
<dbReference type="Gene3D" id="3.30.559.10">
    <property type="entry name" value="Chloramphenicol acetyltransferase-like domain"/>
    <property type="match status" value="2"/>
</dbReference>
<dbReference type="Pfam" id="PF13193">
    <property type="entry name" value="AMP-binding_C"/>
    <property type="match status" value="3"/>
</dbReference>
<keyword evidence="2" id="KW-0596">Phosphopantetheine</keyword>
<dbReference type="Gene3D" id="3.40.50.12780">
    <property type="entry name" value="N-terminal domain of ligase-like"/>
    <property type="match status" value="1"/>
</dbReference>
<feature type="domain" description="Carrier" evidence="5">
    <location>
        <begin position="137"/>
        <end position="212"/>
    </location>
</feature>
<evidence type="ECO:0000256" key="2">
    <source>
        <dbReference type="ARBA" id="ARBA00022450"/>
    </source>
</evidence>
<protein>
    <recommendedName>
        <fullName evidence="5">Carrier domain-containing protein</fullName>
    </recommendedName>
</protein>
<evidence type="ECO:0000313" key="7">
    <source>
        <dbReference type="Proteomes" id="UP001500124"/>
    </source>
</evidence>
<organism evidence="6 7">
    <name type="scientific">Streptomyces similanensis</name>
    <dbReference type="NCBI Taxonomy" id="1274988"/>
    <lineage>
        <taxon>Bacteria</taxon>
        <taxon>Bacillati</taxon>
        <taxon>Actinomycetota</taxon>
        <taxon>Actinomycetes</taxon>
        <taxon>Kitasatosporales</taxon>
        <taxon>Streptomycetaceae</taxon>
        <taxon>Streptomyces</taxon>
    </lineage>
</organism>
<keyword evidence="7" id="KW-1185">Reference proteome</keyword>
<dbReference type="Pfam" id="PF00501">
    <property type="entry name" value="AMP-binding"/>
    <property type="match status" value="2"/>
</dbReference>
<dbReference type="Pfam" id="PF00668">
    <property type="entry name" value="Condensation"/>
    <property type="match status" value="2"/>
</dbReference>
<dbReference type="SUPFAM" id="SSF52777">
    <property type="entry name" value="CoA-dependent acyltransferases"/>
    <property type="match status" value="4"/>
</dbReference>
<dbReference type="Gene3D" id="3.30.300.30">
    <property type="match status" value="3"/>
</dbReference>
<dbReference type="InterPro" id="IPR000873">
    <property type="entry name" value="AMP-dep_synth/lig_dom"/>
</dbReference>
<dbReference type="Gene3D" id="3.40.50.1820">
    <property type="entry name" value="alpha/beta hydrolase"/>
    <property type="match status" value="2"/>
</dbReference>
<feature type="compositionally biased region" description="Basic residues" evidence="4">
    <location>
        <begin position="2357"/>
        <end position="2376"/>
    </location>
</feature>
<dbReference type="Gene3D" id="3.40.50.980">
    <property type="match status" value="4"/>
</dbReference>
<comment type="cofactor">
    <cofactor evidence="1">
        <name>pantetheine 4'-phosphate</name>
        <dbReference type="ChEBI" id="CHEBI:47942"/>
    </cofactor>
</comment>
<dbReference type="InterPro" id="IPR006162">
    <property type="entry name" value="Ppantetheine_attach_site"/>
</dbReference>
<evidence type="ECO:0000256" key="4">
    <source>
        <dbReference type="SAM" id="MobiDB-lite"/>
    </source>
</evidence>
<dbReference type="InterPro" id="IPR010071">
    <property type="entry name" value="AA_adenyl_dom"/>
</dbReference>
<evidence type="ECO:0000259" key="5">
    <source>
        <dbReference type="PROSITE" id="PS50075"/>
    </source>
</evidence>
<dbReference type="InterPro" id="IPR036736">
    <property type="entry name" value="ACP-like_sf"/>
</dbReference>
<dbReference type="InterPro" id="IPR042099">
    <property type="entry name" value="ANL_N_sf"/>
</dbReference>
<dbReference type="SUPFAM" id="SSF47336">
    <property type="entry name" value="ACP-like"/>
    <property type="match status" value="3"/>
</dbReference>
<evidence type="ECO:0000256" key="3">
    <source>
        <dbReference type="ARBA" id="ARBA00022553"/>
    </source>
</evidence>
<dbReference type="Pfam" id="PF00550">
    <property type="entry name" value="PP-binding"/>
    <property type="match status" value="3"/>
</dbReference>
<dbReference type="EMBL" id="BAABKC010000001">
    <property type="protein sequence ID" value="GAA5041078.1"/>
    <property type="molecule type" value="Genomic_DNA"/>
</dbReference>
<dbReference type="SUPFAM" id="SSF56801">
    <property type="entry name" value="Acetyl-CoA synthetase-like"/>
    <property type="match status" value="3"/>
</dbReference>
<dbReference type="InterPro" id="IPR045851">
    <property type="entry name" value="AMP-bd_C_sf"/>
</dbReference>
<dbReference type="CDD" id="cd19540">
    <property type="entry name" value="LCL_NRPS-like"/>
    <property type="match status" value="1"/>
</dbReference>
<accession>A0ABP9JR29</accession>
<dbReference type="InterPro" id="IPR025110">
    <property type="entry name" value="AMP-bd_C"/>
</dbReference>
<dbReference type="SMART" id="SM00823">
    <property type="entry name" value="PKS_PP"/>
    <property type="match status" value="3"/>
</dbReference>
<proteinExistence type="predicted"/>
<dbReference type="PROSITE" id="PS00012">
    <property type="entry name" value="PHOSPHOPANTETHEINE"/>
    <property type="match status" value="3"/>
</dbReference>
<reference evidence="7" key="1">
    <citation type="journal article" date="2019" name="Int. J. Syst. Evol. Microbiol.">
        <title>The Global Catalogue of Microorganisms (GCM) 10K type strain sequencing project: providing services to taxonomists for standard genome sequencing and annotation.</title>
        <authorList>
            <consortium name="The Broad Institute Genomics Platform"/>
            <consortium name="The Broad Institute Genome Sequencing Center for Infectious Disease"/>
            <person name="Wu L."/>
            <person name="Ma J."/>
        </authorList>
    </citation>
    <scope>NUCLEOTIDE SEQUENCE [LARGE SCALE GENOMIC DNA]</scope>
    <source>
        <strain evidence="7">JCM 18410</strain>
    </source>
</reference>
<dbReference type="NCBIfam" id="NF003417">
    <property type="entry name" value="PRK04813.1"/>
    <property type="match status" value="3"/>
</dbReference>
<evidence type="ECO:0000256" key="1">
    <source>
        <dbReference type="ARBA" id="ARBA00001957"/>
    </source>
</evidence>
<dbReference type="InterPro" id="IPR023213">
    <property type="entry name" value="CAT-like_dom_sf"/>
</dbReference>
<dbReference type="InterPro" id="IPR009081">
    <property type="entry name" value="PP-bd_ACP"/>
</dbReference>
<dbReference type="Proteomes" id="UP001500124">
    <property type="component" value="Unassembled WGS sequence"/>
</dbReference>
<dbReference type="PANTHER" id="PTHR45527">
    <property type="entry name" value="NONRIBOSOMAL PEPTIDE SYNTHETASE"/>
    <property type="match status" value="1"/>
</dbReference>
<gene>
    <name evidence="6" type="ORF">GCM10023336_00820</name>
</gene>
<feature type="domain" description="Carrier" evidence="5">
    <location>
        <begin position="1204"/>
        <end position="1278"/>
    </location>
</feature>
<dbReference type="NCBIfam" id="TIGR01733">
    <property type="entry name" value="AA-adenyl-dom"/>
    <property type="match status" value="2"/>
</dbReference>
<dbReference type="InterPro" id="IPR029058">
    <property type="entry name" value="AB_hydrolase_fold"/>
</dbReference>
<dbReference type="Gene3D" id="3.30.559.30">
    <property type="entry name" value="Nonribosomal peptide synthetase, condensation domain"/>
    <property type="match status" value="2"/>
</dbReference>
<name>A0ABP9JR29_9ACTN</name>
<dbReference type="PROSITE" id="PS50075">
    <property type="entry name" value="CARRIER"/>
    <property type="match status" value="3"/>
</dbReference>